<dbReference type="AlphaFoldDB" id="A0A5M9JSS6"/>
<accession>A0A5M9JSS6</accession>
<name>A0A5M9JSS6_MONFR</name>
<organism evidence="1 2">
    <name type="scientific">Monilinia fructicola</name>
    <name type="common">Brown rot fungus</name>
    <name type="synonym">Ciboria fructicola</name>
    <dbReference type="NCBI Taxonomy" id="38448"/>
    <lineage>
        <taxon>Eukaryota</taxon>
        <taxon>Fungi</taxon>
        <taxon>Dikarya</taxon>
        <taxon>Ascomycota</taxon>
        <taxon>Pezizomycotina</taxon>
        <taxon>Leotiomycetes</taxon>
        <taxon>Helotiales</taxon>
        <taxon>Sclerotiniaceae</taxon>
        <taxon>Monilinia</taxon>
    </lineage>
</organism>
<reference evidence="1 2" key="1">
    <citation type="submission" date="2019-06" db="EMBL/GenBank/DDBJ databases">
        <title>Genome Sequence of the Brown Rot Fungal Pathogen Monilinia fructicola.</title>
        <authorList>
            <person name="De Miccolis Angelini R.M."/>
            <person name="Landi L."/>
            <person name="Abate D."/>
            <person name="Pollastro S."/>
            <person name="Romanazzi G."/>
            <person name="Faretra F."/>
        </authorList>
    </citation>
    <scope>NUCLEOTIDE SEQUENCE [LARGE SCALE GENOMIC DNA]</scope>
    <source>
        <strain evidence="1 2">Mfrc123</strain>
    </source>
</reference>
<proteinExistence type="predicted"/>
<dbReference type="EMBL" id="VICG01000006">
    <property type="protein sequence ID" value="KAA8570896.1"/>
    <property type="molecule type" value="Genomic_DNA"/>
</dbReference>
<comment type="caution">
    <text evidence="1">The sequence shown here is derived from an EMBL/GenBank/DDBJ whole genome shotgun (WGS) entry which is preliminary data.</text>
</comment>
<dbReference type="Proteomes" id="UP000322873">
    <property type="component" value="Unassembled WGS sequence"/>
</dbReference>
<sequence>MSMTFQKVLREISFGLIILPENISENKLLNPFQSDSEVSMCAPFIRYPVKSTIHYYQFYLVSIFQK</sequence>
<keyword evidence="2" id="KW-1185">Reference proteome</keyword>
<evidence type="ECO:0000313" key="1">
    <source>
        <dbReference type="EMBL" id="KAA8570896.1"/>
    </source>
</evidence>
<gene>
    <name evidence="1" type="ORF">EYC84_000283</name>
</gene>
<protein>
    <submittedName>
        <fullName evidence="1">Uncharacterized protein</fullName>
    </submittedName>
</protein>
<evidence type="ECO:0000313" key="2">
    <source>
        <dbReference type="Proteomes" id="UP000322873"/>
    </source>
</evidence>